<accession>A0A9X9Q2K9</accession>
<gene>
    <name evidence="1" type="ORF">BN2614_LOCUS1</name>
</gene>
<dbReference type="Proteomes" id="UP000269945">
    <property type="component" value="Unassembled WGS sequence"/>
</dbReference>
<protein>
    <submittedName>
        <fullName evidence="1">Uncharacterized protein</fullName>
    </submittedName>
</protein>
<comment type="caution">
    <text evidence="1">The sequence shown here is derived from an EMBL/GenBank/DDBJ whole genome shotgun (WGS) entry which is preliminary data.</text>
</comment>
<evidence type="ECO:0000313" key="2">
    <source>
        <dbReference type="Proteomes" id="UP000269945"/>
    </source>
</evidence>
<proteinExistence type="predicted"/>
<reference evidence="1 2" key="1">
    <citation type="submission" date="2018-10" db="EMBL/GenBank/DDBJ databases">
        <authorList>
            <person name="Ekblom R."/>
            <person name="Jareborg N."/>
        </authorList>
    </citation>
    <scope>NUCLEOTIDE SEQUENCE [LARGE SCALE GENOMIC DNA]</scope>
    <source>
        <tissue evidence="1">Muscle</tissue>
    </source>
</reference>
<keyword evidence="2" id="KW-1185">Reference proteome</keyword>
<dbReference type="EMBL" id="CYRY02024623">
    <property type="protein sequence ID" value="VCW98178.1"/>
    <property type="molecule type" value="Genomic_DNA"/>
</dbReference>
<feature type="non-terminal residue" evidence="1">
    <location>
        <position position="53"/>
    </location>
</feature>
<dbReference type="AlphaFoldDB" id="A0A9X9Q2K9"/>
<sequence length="53" mass="5885">MMNTDVSKVLPRLQDGTWYFKGGSHWPHIMRSPSACLSSPLPAPRPHSSPLVL</sequence>
<evidence type="ECO:0000313" key="1">
    <source>
        <dbReference type="EMBL" id="VCW98178.1"/>
    </source>
</evidence>
<organism evidence="1 2">
    <name type="scientific">Gulo gulo</name>
    <name type="common">Wolverine</name>
    <name type="synonym">Gluton</name>
    <dbReference type="NCBI Taxonomy" id="48420"/>
    <lineage>
        <taxon>Eukaryota</taxon>
        <taxon>Metazoa</taxon>
        <taxon>Chordata</taxon>
        <taxon>Craniata</taxon>
        <taxon>Vertebrata</taxon>
        <taxon>Euteleostomi</taxon>
        <taxon>Mammalia</taxon>
        <taxon>Eutheria</taxon>
        <taxon>Laurasiatheria</taxon>
        <taxon>Carnivora</taxon>
        <taxon>Caniformia</taxon>
        <taxon>Musteloidea</taxon>
        <taxon>Mustelidae</taxon>
        <taxon>Guloninae</taxon>
        <taxon>Gulo</taxon>
    </lineage>
</organism>
<name>A0A9X9Q2K9_GULGU</name>